<dbReference type="EMBL" id="BAAAHH010000001">
    <property type="protein sequence ID" value="GAA0935836.1"/>
    <property type="molecule type" value="Genomic_DNA"/>
</dbReference>
<keyword evidence="5" id="KW-0012">Acyltransferase</keyword>
<dbReference type="InterPro" id="IPR038063">
    <property type="entry name" value="Transpep_catalytic_dom"/>
</dbReference>
<dbReference type="PANTHER" id="PTHR30582">
    <property type="entry name" value="L,D-TRANSPEPTIDASE"/>
    <property type="match status" value="1"/>
</dbReference>
<feature type="region of interest" description="Disordered" evidence="8">
    <location>
        <begin position="30"/>
        <end position="50"/>
    </location>
</feature>
<feature type="domain" description="L,D-TPase catalytic" evidence="10">
    <location>
        <begin position="234"/>
        <end position="369"/>
    </location>
</feature>
<evidence type="ECO:0000256" key="5">
    <source>
        <dbReference type="ARBA" id="ARBA00023315"/>
    </source>
</evidence>
<keyword evidence="2" id="KW-0808">Transferase</keyword>
<dbReference type="InterPro" id="IPR041280">
    <property type="entry name" value="Big_10"/>
</dbReference>
<keyword evidence="12" id="KW-1185">Reference proteome</keyword>
<feature type="signal peptide" evidence="9">
    <location>
        <begin position="1"/>
        <end position="26"/>
    </location>
</feature>
<dbReference type="Pfam" id="PF03734">
    <property type="entry name" value="YkuD"/>
    <property type="match status" value="1"/>
</dbReference>
<gene>
    <name evidence="11" type="ORF">GCM10009550_01110</name>
</gene>
<dbReference type="CDD" id="cd13432">
    <property type="entry name" value="LDT_IgD_like_2"/>
    <property type="match status" value="1"/>
</dbReference>
<dbReference type="Gene3D" id="2.60.40.3710">
    <property type="match status" value="1"/>
</dbReference>
<dbReference type="InterPro" id="IPR050979">
    <property type="entry name" value="LD-transpeptidase"/>
</dbReference>
<keyword evidence="3 7" id="KW-0133">Cell shape</keyword>
<sequence length="429" mass="46144">MIRRTTTALTGTAALLLVTACSGNTAEISEKARTEPAAPQVTITPADGTGKVKPDSKITVTVTDGTLQNVTVKAGKKEVAGELSADGTSWTSTWNLKPGATYQVSATAANQVQTANAASTFTTLKPAGTFAITDITPMAGETVGVGMPITLTFDRDITDKKAVEKALTVRSEKPAVGAWYWTAANQVIFRTKNKQYWEPHQKIKLSARLTGVRGAKNVYGTADRSHQFKIGDSQISTVDTKTKHITVVRNGKKVKRVPISAGKGGRVVNGVDTYLTTSGVHLTMSRHRVEIMTSEWMGVDPEDKKNGGYKEVIPFAVRISNSGEYVHSMASRVWAMGQYNLSHGCVNAPPEFAQWYYNNFQRGDIVDVTGTKRRVEWNNGWSYYEMPWKKWVKGGALDQEVATGPEPGAPATPAAPSAPAAAPTTPAAP</sequence>
<reference evidence="11 12" key="1">
    <citation type="journal article" date="2019" name="Int. J. Syst. Evol. Microbiol.">
        <title>The Global Catalogue of Microorganisms (GCM) 10K type strain sequencing project: providing services to taxonomists for standard genome sequencing and annotation.</title>
        <authorList>
            <consortium name="The Broad Institute Genomics Platform"/>
            <consortium name="The Broad Institute Genome Sequencing Center for Infectious Disease"/>
            <person name="Wu L."/>
            <person name="Ma J."/>
        </authorList>
    </citation>
    <scope>NUCLEOTIDE SEQUENCE [LARGE SCALE GENOMIC DNA]</scope>
    <source>
        <strain evidence="11 12">JCM 10696</strain>
    </source>
</reference>
<evidence type="ECO:0000256" key="6">
    <source>
        <dbReference type="ARBA" id="ARBA00023316"/>
    </source>
</evidence>
<dbReference type="PANTHER" id="PTHR30582:SF2">
    <property type="entry name" value="L,D-TRANSPEPTIDASE YCIB-RELATED"/>
    <property type="match status" value="1"/>
</dbReference>
<dbReference type="Proteomes" id="UP001500665">
    <property type="component" value="Unassembled WGS sequence"/>
</dbReference>
<evidence type="ECO:0000259" key="10">
    <source>
        <dbReference type="PROSITE" id="PS52029"/>
    </source>
</evidence>
<dbReference type="PROSITE" id="PS51257">
    <property type="entry name" value="PROKAR_LIPOPROTEIN"/>
    <property type="match status" value="1"/>
</dbReference>
<feature type="compositionally biased region" description="Low complexity" evidence="8">
    <location>
        <begin position="402"/>
        <end position="429"/>
    </location>
</feature>
<dbReference type="Gene3D" id="2.40.440.10">
    <property type="entry name" value="L,D-transpeptidase catalytic domain-like"/>
    <property type="match status" value="1"/>
</dbReference>
<evidence type="ECO:0000256" key="9">
    <source>
        <dbReference type="SAM" id="SignalP"/>
    </source>
</evidence>
<comment type="pathway">
    <text evidence="1 7">Cell wall biogenesis; peptidoglycan biosynthesis.</text>
</comment>
<keyword evidence="4 7" id="KW-0573">Peptidoglycan synthesis</keyword>
<feature type="chain" id="PRO_5046530370" evidence="9">
    <location>
        <begin position="27"/>
        <end position="429"/>
    </location>
</feature>
<protein>
    <submittedName>
        <fullName evidence="11">Ig-like domain-containing protein</fullName>
    </submittedName>
</protein>
<dbReference type="Pfam" id="PF17964">
    <property type="entry name" value="Big_10"/>
    <property type="match status" value="1"/>
</dbReference>
<evidence type="ECO:0000256" key="3">
    <source>
        <dbReference type="ARBA" id="ARBA00022960"/>
    </source>
</evidence>
<evidence type="ECO:0000313" key="11">
    <source>
        <dbReference type="EMBL" id="GAA0935836.1"/>
    </source>
</evidence>
<keyword evidence="9" id="KW-0732">Signal</keyword>
<accession>A0ABN1Q0W7</accession>
<comment type="caution">
    <text evidence="11">The sequence shown here is derived from an EMBL/GenBank/DDBJ whole genome shotgun (WGS) entry which is preliminary data.</text>
</comment>
<dbReference type="RefSeq" id="WP_344235451.1">
    <property type="nucleotide sequence ID" value="NZ_BAAAHH010000001.1"/>
</dbReference>
<evidence type="ECO:0000256" key="1">
    <source>
        <dbReference type="ARBA" id="ARBA00004752"/>
    </source>
</evidence>
<evidence type="ECO:0000256" key="4">
    <source>
        <dbReference type="ARBA" id="ARBA00022984"/>
    </source>
</evidence>
<evidence type="ECO:0000256" key="2">
    <source>
        <dbReference type="ARBA" id="ARBA00022679"/>
    </source>
</evidence>
<dbReference type="Gene3D" id="2.60.40.3780">
    <property type="match status" value="1"/>
</dbReference>
<dbReference type="PROSITE" id="PS52029">
    <property type="entry name" value="LD_TPASE"/>
    <property type="match status" value="1"/>
</dbReference>
<feature type="active site" description="Proton donor/acceptor" evidence="7">
    <location>
        <position position="327"/>
    </location>
</feature>
<evidence type="ECO:0000256" key="8">
    <source>
        <dbReference type="SAM" id="MobiDB-lite"/>
    </source>
</evidence>
<name>A0ABN1Q0W7_9ACTN</name>
<feature type="active site" description="Nucleophile" evidence="7">
    <location>
        <position position="345"/>
    </location>
</feature>
<feature type="region of interest" description="Disordered" evidence="8">
    <location>
        <begin position="398"/>
        <end position="429"/>
    </location>
</feature>
<dbReference type="SUPFAM" id="SSF141523">
    <property type="entry name" value="L,D-transpeptidase catalytic domain-like"/>
    <property type="match status" value="1"/>
</dbReference>
<evidence type="ECO:0000256" key="7">
    <source>
        <dbReference type="PROSITE-ProRule" id="PRU01373"/>
    </source>
</evidence>
<evidence type="ECO:0000313" key="12">
    <source>
        <dbReference type="Proteomes" id="UP001500665"/>
    </source>
</evidence>
<proteinExistence type="predicted"/>
<dbReference type="InterPro" id="IPR005490">
    <property type="entry name" value="LD_TPept_cat_dom"/>
</dbReference>
<dbReference type="CDD" id="cd16913">
    <property type="entry name" value="YkuD_like"/>
    <property type="match status" value="1"/>
</dbReference>
<keyword evidence="6 7" id="KW-0961">Cell wall biogenesis/degradation</keyword>
<organism evidence="11 12">
    <name type="scientific">Actinocorallia libanotica</name>
    <dbReference type="NCBI Taxonomy" id="46162"/>
    <lineage>
        <taxon>Bacteria</taxon>
        <taxon>Bacillati</taxon>
        <taxon>Actinomycetota</taxon>
        <taxon>Actinomycetes</taxon>
        <taxon>Streptosporangiales</taxon>
        <taxon>Thermomonosporaceae</taxon>
        <taxon>Actinocorallia</taxon>
    </lineage>
</organism>